<evidence type="ECO:0000313" key="3">
    <source>
        <dbReference type="Proteomes" id="UP000184330"/>
    </source>
</evidence>
<dbReference type="PANTHER" id="PTHR24148:SF73">
    <property type="entry name" value="HET DOMAIN PROTEIN (AFU_ORTHOLOGUE AFUA_8G01020)"/>
    <property type="match status" value="1"/>
</dbReference>
<sequence length="618" mass="69525">MSSPKSLYRYQPLGVNEIRLLTYSVESPQPVWHFKHQNLDDEPEFYAVSYTWGQNASIPRAFVDVEDGIIEVGDNLNNLLHSLDSFDRSISIWIDAICINQSNDSEKMHQVPLMGRIYSDASKVLIYLGEPYSGNPDTGAQLPKIIKAMSKMETGGDQSHLQFGRPLATDLILNQMNIPWQYIDLYQELNLAEVESLMDPQQFRTTTPQFNESWDVMSLREYDGRIALPELQFLRSNLSRPLRPVRGDSTALPNTDYARSTLQVDLCVLTSTFHRRATVAADKILGLFGILQGDILNTVPLAPGVSQMEIYTSVGRFVLTNPTGFGNLALLHCIDTEIVDEDLPSWVPNFQSRLRASPLNPFKPSTQAIYNASSSPVRFGTTSLGTIRLRGRIVDRIDGNVDYDTYSWNYVFPPNIQYSCAAQLEFEKSCQQLCTSIAERHESSTGLESSYYSTLVAGARLQGTNLTRWSPSGSAYKKWMRRMIALADPDYDFLHMTRNPGAQFDIDSLRQIGNKALEVGGEAEEFHQRFYDVCKGRSFFSANRGELGIGPSRVKKGDLVVVFCGAKTPFVLRECGREGEEGRRYRLIGEAYVNGIMDREAFEQNSSGKDYGSWIDLA</sequence>
<dbReference type="EMBL" id="FJOG01000029">
    <property type="protein sequence ID" value="CZR65163.1"/>
    <property type="molecule type" value="Genomic_DNA"/>
</dbReference>
<dbReference type="Pfam" id="PF26639">
    <property type="entry name" value="Het-6_barrel"/>
    <property type="match status" value="1"/>
</dbReference>
<evidence type="ECO:0000259" key="1">
    <source>
        <dbReference type="Pfam" id="PF06985"/>
    </source>
</evidence>
<accession>A0A1L7XJG3</accession>
<dbReference type="InterPro" id="IPR052895">
    <property type="entry name" value="HetReg/Transcr_Mod"/>
</dbReference>
<feature type="domain" description="Heterokaryon incompatibility" evidence="1">
    <location>
        <begin position="46"/>
        <end position="143"/>
    </location>
</feature>
<dbReference type="Pfam" id="PF06985">
    <property type="entry name" value="HET"/>
    <property type="match status" value="1"/>
</dbReference>
<dbReference type="AlphaFoldDB" id="A0A1L7XJG3"/>
<keyword evidence="3" id="KW-1185">Reference proteome</keyword>
<organism evidence="2 3">
    <name type="scientific">Phialocephala subalpina</name>
    <dbReference type="NCBI Taxonomy" id="576137"/>
    <lineage>
        <taxon>Eukaryota</taxon>
        <taxon>Fungi</taxon>
        <taxon>Dikarya</taxon>
        <taxon>Ascomycota</taxon>
        <taxon>Pezizomycotina</taxon>
        <taxon>Leotiomycetes</taxon>
        <taxon>Helotiales</taxon>
        <taxon>Mollisiaceae</taxon>
        <taxon>Phialocephala</taxon>
        <taxon>Phialocephala fortinii species complex</taxon>
    </lineage>
</organism>
<gene>
    <name evidence="2" type="ORF">PAC_15063</name>
</gene>
<evidence type="ECO:0000313" key="2">
    <source>
        <dbReference type="EMBL" id="CZR65163.1"/>
    </source>
</evidence>
<protein>
    <recommendedName>
        <fullName evidence="1">Heterokaryon incompatibility domain-containing protein</fullName>
    </recommendedName>
</protein>
<dbReference type="InterPro" id="IPR010730">
    <property type="entry name" value="HET"/>
</dbReference>
<reference evidence="2 3" key="1">
    <citation type="submission" date="2016-03" db="EMBL/GenBank/DDBJ databases">
        <authorList>
            <person name="Ploux O."/>
        </authorList>
    </citation>
    <scope>NUCLEOTIDE SEQUENCE [LARGE SCALE GENOMIC DNA]</scope>
    <source>
        <strain evidence="2 3">UAMH 11012</strain>
    </source>
</reference>
<proteinExistence type="predicted"/>
<dbReference type="OrthoDB" id="4850726at2759"/>
<name>A0A1L7XJG3_9HELO</name>
<dbReference type="Proteomes" id="UP000184330">
    <property type="component" value="Unassembled WGS sequence"/>
</dbReference>
<dbReference type="PANTHER" id="PTHR24148">
    <property type="entry name" value="ANKYRIN REPEAT DOMAIN-CONTAINING PROTEIN 39 HOMOLOG-RELATED"/>
    <property type="match status" value="1"/>
</dbReference>